<protein>
    <recommendedName>
        <fullName evidence="2">Putative auto-transporter adhesin head GIN domain-containing protein</fullName>
    </recommendedName>
</protein>
<evidence type="ECO:0000259" key="2">
    <source>
        <dbReference type="Pfam" id="PF10988"/>
    </source>
</evidence>
<accession>A0ABP8GMR2</accession>
<dbReference type="InterPro" id="IPR021255">
    <property type="entry name" value="DUF2807"/>
</dbReference>
<feature type="signal peptide" evidence="1">
    <location>
        <begin position="1"/>
        <end position="23"/>
    </location>
</feature>
<gene>
    <name evidence="3" type="ORF">GCM10023184_16080</name>
</gene>
<keyword evidence="4" id="KW-1185">Reference proteome</keyword>
<dbReference type="Pfam" id="PF10988">
    <property type="entry name" value="DUF2807"/>
    <property type="match status" value="1"/>
</dbReference>
<name>A0ABP8GMR2_9BACT</name>
<organism evidence="3 4">
    <name type="scientific">Flaviaesturariibacter amylovorans</name>
    <dbReference type="NCBI Taxonomy" id="1084520"/>
    <lineage>
        <taxon>Bacteria</taxon>
        <taxon>Pseudomonadati</taxon>
        <taxon>Bacteroidota</taxon>
        <taxon>Chitinophagia</taxon>
        <taxon>Chitinophagales</taxon>
        <taxon>Chitinophagaceae</taxon>
        <taxon>Flaviaestuariibacter</taxon>
    </lineage>
</organism>
<dbReference type="RefSeq" id="WP_345254922.1">
    <property type="nucleotide sequence ID" value="NZ_BAABGY010000006.1"/>
</dbReference>
<keyword evidence="1" id="KW-0732">Signal</keyword>
<feature type="chain" id="PRO_5045745983" description="Putative auto-transporter adhesin head GIN domain-containing protein" evidence="1">
    <location>
        <begin position="24"/>
        <end position="244"/>
    </location>
</feature>
<dbReference type="EMBL" id="BAABGY010000006">
    <property type="protein sequence ID" value="GAA4327062.1"/>
    <property type="molecule type" value="Genomic_DNA"/>
</dbReference>
<feature type="domain" description="Putative auto-transporter adhesin head GIN" evidence="2">
    <location>
        <begin position="42"/>
        <end position="227"/>
    </location>
</feature>
<evidence type="ECO:0000313" key="4">
    <source>
        <dbReference type="Proteomes" id="UP001501725"/>
    </source>
</evidence>
<dbReference type="PROSITE" id="PS51257">
    <property type="entry name" value="PROKAR_LIPOPROTEIN"/>
    <property type="match status" value="1"/>
</dbReference>
<reference evidence="4" key="1">
    <citation type="journal article" date="2019" name="Int. J. Syst. Evol. Microbiol.">
        <title>The Global Catalogue of Microorganisms (GCM) 10K type strain sequencing project: providing services to taxonomists for standard genome sequencing and annotation.</title>
        <authorList>
            <consortium name="The Broad Institute Genomics Platform"/>
            <consortium name="The Broad Institute Genome Sequencing Center for Infectious Disease"/>
            <person name="Wu L."/>
            <person name="Ma J."/>
        </authorList>
    </citation>
    <scope>NUCLEOTIDE SEQUENCE [LARGE SCALE GENOMIC DNA]</scope>
    <source>
        <strain evidence="4">JCM 17919</strain>
    </source>
</reference>
<dbReference type="Proteomes" id="UP001501725">
    <property type="component" value="Unassembled WGS sequence"/>
</dbReference>
<evidence type="ECO:0000313" key="3">
    <source>
        <dbReference type="EMBL" id="GAA4327062.1"/>
    </source>
</evidence>
<comment type="caution">
    <text evidence="3">The sequence shown here is derived from an EMBL/GenBank/DDBJ whole genome shotgun (WGS) entry which is preliminary data.</text>
</comment>
<dbReference type="Gene3D" id="2.160.20.120">
    <property type="match status" value="1"/>
</dbReference>
<evidence type="ECO:0000256" key="1">
    <source>
        <dbReference type="SAM" id="SignalP"/>
    </source>
</evidence>
<proteinExistence type="predicted"/>
<sequence>MMKTLCFAIVLLAAALLSGCSRPGCSQRAGRAQRLPRTVNTFSHLVIQDNINVVLTQGDSCSVDIETDESLQPVILAEVHGQQLHLRNAASCSWIRRPGESITAYVTLPDLNRVDYQGSGNVTCTDTLHLDYLSVEATNGAGTVRLLLDTRFTLAYVNNEVADLVFAGRSDSAYAYSASRGGIDFRDFEVKRLGAAFASARDGYVWATESLQATLFNAGNLYYRGTPARIVTDYRSSGRVAPLR</sequence>